<evidence type="ECO:0000313" key="2">
    <source>
        <dbReference type="EMBL" id="TYA10191.1"/>
    </source>
</evidence>
<evidence type="ECO:0000313" key="3">
    <source>
        <dbReference type="Proteomes" id="UP000325218"/>
    </source>
</evidence>
<dbReference type="SFLD" id="SFLDS00028">
    <property type="entry name" value="Proline_Racemase"/>
    <property type="match status" value="1"/>
</dbReference>
<protein>
    <submittedName>
        <fullName evidence="2">Proline racemase</fullName>
    </submittedName>
</protein>
<dbReference type="OrthoDB" id="181267at2"/>
<dbReference type="PIRSF" id="PIRSF029792">
    <property type="entry name" value="Pro_racemase"/>
    <property type="match status" value="1"/>
</dbReference>
<dbReference type="EMBL" id="VSDO01000006">
    <property type="protein sequence ID" value="TYA10191.1"/>
    <property type="molecule type" value="Genomic_DNA"/>
</dbReference>
<dbReference type="GO" id="GO:0047580">
    <property type="term" value="F:4-hydroxyproline epimerase activity"/>
    <property type="evidence" value="ECO:0007669"/>
    <property type="project" value="TreeGrafter"/>
</dbReference>
<organism evidence="2 3">
    <name type="scientific">Paenibacillus faecis</name>
    <dbReference type="NCBI Taxonomy" id="862114"/>
    <lineage>
        <taxon>Bacteria</taxon>
        <taxon>Bacillati</taxon>
        <taxon>Bacillota</taxon>
        <taxon>Bacilli</taxon>
        <taxon>Bacillales</taxon>
        <taxon>Paenibacillaceae</taxon>
        <taxon>Paenibacillus</taxon>
    </lineage>
</organism>
<comment type="similarity">
    <text evidence="1">Belongs to the proline racemase family.</text>
</comment>
<name>A0A5D0CK52_9BACL</name>
<dbReference type="Gene3D" id="3.10.310.10">
    <property type="entry name" value="Diaminopimelate Epimerase, Chain A, domain 1"/>
    <property type="match status" value="2"/>
</dbReference>
<sequence>MKGSKIVTTIDTHTGGNPTRTVTSGAPELIGRTMTEKMVYMSEHYDHFRQALMLEPRGHEVMSGCILTAPCDARADLGVVFIETGGYLPMCGHDTIGLCTALVEGGIYPVSKDVIRLDTPAGLVEARLEIEKGKVKQVTFTNIASFLYRENVRVTVGEAGEISLDIAYGGNFYGLVDARSLQLPLVPSRARDIVRLAVRIREAVNREMEIVHPEIPVIQGLTHIEFFSDPVSPSAHCRNTVVVPPGGIDRSPCGTGTSAKVAALYKKGELAIGEEFVHESIVGSLFHAKVLEETAVGGLTAVIPQITGSAWIMGFHQFVMREQDPLYRGFFLYD</sequence>
<gene>
    <name evidence="2" type="ORF">FRY98_26745</name>
</gene>
<dbReference type="InterPro" id="IPR008794">
    <property type="entry name" value="Pro_racemase_fam"/>
</dbReference>
<keyword evidence="3" id="KW-1185">Reference proteome</keyword>
<comment type="caution">
    <text evidence="2">The sequence shown here is derived from an EMBL/GenBank/DDBJ whole genome shotgun (WGS) entry which is preliminary data.</text>
</comment>
<dbReference type="FunFam" id="3.10.310.10:FF:000005">
    <property type="entry name" value="Proline racemase"/>
    <property type="match status" value="1"/>
</dbReference>
<dbReference type="Proteomes" id="UP000325218">
    <property type="component" value="Unassembled WGS sequence"/>
</dbReference>
<dbReference type="PANTHER" id="PTHR33442">
    <property type="entry name" value="TRANS-3-HYDROXY-L-PROLINE DEHYDRATASE"/>
    <property type="match status" value="1"/>
</dbReference>
<dbReference type="Pfam" id="PF05544">
    <property type="entry name" value="Pro_racemase"/>
    <property type="match status" value="1"/>
</dbReference>
<proteinExistence type="inferred from homology"/>
<dbReference type="SUPFAM" id="SSF54506">
    <property type="entry name" value="Diaminopimelate epimerase-like"/>
    <property type="match status" value="1"/>
</dbReference>
<dbReference type="RefSeq" id="WP_148457759.1">
    <property type="nucleotide sequence ID" value="NZ_VSDO01000006.1"/>
</dbReference>
<dbReference type="PANTHER" id="PTHR33442:SF5">
    <property type="entry name" value="BIFUNCTIONAL TRANS-3-HYDROXY-L-PROLINE DEHYDRATASE_2-EPIMERASE"/>
    <property type="match status" value="1"/>
</dbReference>
<accession>A0A5D0CK52</accession>
<reference evidence="2 3" key="1">
    <citation type="submission" date="2019-08" db="EMBL/GenBank/DDBJ databases">
        <title>Genome sequencing of Paenibacillus faecis DSM 23593(T).</title>
        <authorList>
            <person name="Kook J.-K."/>
            <person name="Park S.-N."/>
            <person name="Lim Y.K."/>
        </authorList>
    </citation>
    <scope>NUCLEOTIDE SEQUENCE [LARGE SCALE GENOMIC DNA]</scope>
    <source>
        <strain evidence="2 3">DSM 23593</strain>
    </source>
</reference>
<evidence type="ECO:0000256" key="1">
    <source>
        <dbReference type="ARBA" id="ARBA00007529"/>
    </source>
</evidence>
<dbReference type="AlphaFoldDB" id="A0A5D0CK52"/>